<evidence type="ECO:0000313" key="3">
    <source>
        <dbReference type="Proteomes" id="UP001437256"/>
    </source>
</evidence>
<evidence type="ECO:0000256" key="1">
    <source>
        <dbReference type="SAM" id="MobiDB-lite"/>
    </source>
</evidence>
<keyword evidence="3" id="KW-1185">Reference proteome</keyword>
<gene>
    <name evidence="2" type="ORF">AAF712_015948</name>
</gene>
<protein>
    <submittedName>
        <fullName evidence="2">Uncharacterized protein</fullName>
    </submittedName>
</protein>
<proteinExistence type="predicted"/>
<dbReference type="EMBL" id="JBBXMP010000548">
    <property type="protein sequence ID" value="KAL0057412.1"/>
    <property type="molecule type" value="Genomic_DNA"/>
</dbReference>
<comment type="caution">
    <text evidence="2">The sequence shown here is derived from an EMBL/GenBank/DDBJ whole genome shotgun (WGS) entry which is preliminary data.</text>
</comment>
<feature type="region of interest" description="Disordered" evidence="1">
    <location>
        <begin position="53"/>
        <end position="79"/>
    </location>
</feature>
<name>A0ABR2Z846_9AGAR</name>
<accession>A0ABR2Z846</accession>
<evidence type="ECO:0000313" key="2">
    <source>
        <dbReference type="EMBL" id="KAL0057412.1"/>
    </source>
</evidence>
<feature type="region of interest" description="Disordered" evidence="1">
    <location>
        <begin position="1"/>
        <end position="24"/>
    </location>
</feature>
<feature type="compositionally biased region" description="Polar residues" evidence="1">
    <location>
        <begin position="1"/>
        <end position="18"/>
    </location>
</feature>
<feature type="compositionally biased region" description="Low complexity" evidence="1">
    <location>
        <begin position="58"/>
        <end position="74"/>
    </location>
</feature>
<reference evidence="2 3" key="1">
    <citation type="submission" date="2024-05" db="EMBL/GenBank/DDBJ databases">
        <title>A draft genome resource for the thread blight pathogen Marasmius tenuissimus strain MS-2.</title>
        <authorList>
            <person name="Yulfo-Soto G.E."/>
            <person name="Baruah I.K."/>
            <person name="Amoako-Attah I."/>
            <person name="Bukari Y."/>
            <person name="Meinhardt L.W."/>
            <person name="Bailey B.A."/>
            <person name="Cohen S.P."/>
        </authorList>
    </citation>
    <scope>NUCLEOTIDE SEQUENCE [LARGE SCALE GENOMIC DNA]</scope>
    <source>
        <strain evidence="2 3">MS-2</strain>
    </source>
</reference>
<dbReference type="Proteomes" id="UP001437256">
    <property type="component" value="Unassembled WGS sequence"/>
</dbReference>
<organism evidence="2 3">
    <name type="scientific">Marasmius tenuissimus</name>
    <dbReference type="NCBI Taxonomy" id="585030"/>
    <lineage>
        <taxon>Eukaryota</taxon>
        <taxon>Fungi</taxon>
        <taxon>Dikarya</taxon>
        <taxon>Basidiomycota</taxon>
        <taxon>Agaricomycotina</taxon>
        <taxon>Agaricomycetes</taxon>
        <taxon>Agaricomycetidae</taxon>
        <taxon>Agaricales</taxon>
        <taxon>Marasmiineae</taxon>
        <taxon>Marasmiaceae</taxon>
        <taxon>Marasmius</taxon>
    </lineage>
</organism>
<sequence length="235" mass="26228">MSNTPDANASATPPQSEASLDLDKVSDENKAIAAALRKAQLDNQALTSQLKDMRIHGPSKQPTSSISSNSTKSSAATETWRVEVKKSGQKFMVMHRPWNPFISSYVGEIEEAKITNPYDVLRYTNNVIQTQCEFAEIFSAIPKTLEHHEMLAGRLPDYIKIFQQGISTGRTNAVAKLKTAAGEIYSEFHRVHPNFFVSRQDCKGRSENAEARKLLSFNASDKSYALLLPLLYLQF</sequence>